<reference evidence="1" key="1">
    <citation type="journal article" date="2020" name="Stud. Mycol.">
        <title>101 Dothideomycetes genomes: a test case for predicting lifestyles and emergence of pathogens.</title>
        <authorList>
            <person name="Haridas S."/>
            <person name="Albert R."/>
            <person name="Binder M."/>
            <person name="Bloem J."/>
            <person name="Labutti K."/>
            <person name="Salamov A."/>
            <person name="Andreopoulos B."/>
            <person name="Baker S."/>
            <person name="Barry K."/>
            <person name="Bills G."/>
            <person name="Bluhm B."/>
            <person name="Cannon C."/>
            <person name="Castanera R."/>
            <person name="Culley D."/>
            <person name="Daum C."/>
            <person name="Ezra D."/>
            <person name="Gonzalez J."/>
            <person name="Henrissat B."/>
            <person name="Kuo A."/>
            <person name="Liang C."/>
            <person name="Lipzen A."/>
            <person name="Lutzoni F."/>
            <person name="Magnuson J."/>
            <person name="Mondo S."/>
            <person name="Nolan M."/>
            <person name="Ohm R."/>
            <person name="Pangilinan J."/>
            <person name="Park H.-J."/>
            <person name="Ramirez L."/>
            <person name="Alfaro M."/>
            <person name="Sun H."/>
            <person name="Tritt A."/>
            <person name="Yoshinaga Y."/>
            <person name="Zwiers L.-H."/>
            <person name="Turgeon B."/>
            <person name="Goodwin S."/>
            <person name="Spatafora J."/>
            <person name="Crous P."/>
            <person name="Grigoriev I."/>
        </authorList>
    </citation>
    <scope>NUCLEOTIDE SEQUENCE</scope>
    <source>
        <strain evidence="1">CBS 183.55</strain>
    </source>
</reference>
<dbReference type="RefSeq" id="XP_033444815.1">
    <property type="nucleotide sequence ID" value="XM_033588858.1"/>
</dbReference>
<dbReference type="AlphaFoldDB" id="A0A6A5RAB2"/>
<dbReference type="GeneID" id="54346505"/>
<dbReference type="OrthoDB" id="3801236at2759"/>
<keyword evidence="2" id="KW-1185">Reference proteome</keyword>
<organism evidence="1 2">
    <name type="scientific">Didymella exigua CBS 183.55</name>
    <dbReference type="NCBI Taxonomy" id="1150837"/>
    <lineage>
        <taxon>Eukaryota</taxon>
        <taxon>Fungi</taxon>
        <taxon>Dikarya</taxon>
        <taxon>Ascomycota</taxon>
        <taxon>Pezizomycotina</taxon>
        <taxon>Dothideomycetes</taxon>
        <taxon>Pleosporomycetidae</taxon>
        <taxon>Pleosporales</taxon>
        <taxon>Pleosporineae</taxon>
        <taxon>Didymellaceae</taxon>
        <taxon>Didymella</taxon>
    </lineage>
</organism>
<name>A0A6A5RAB2_9PLEO</name>
<evidence type="ECO:0000313" key="2">
    <source>
        <dbReference type="Proteomes" id="UP000800082"/>
    </source>
</evidence>
<gene>
    <name evidence="1" type="ORF">M421DRAFT_277003</name>
</gene>
<sequence>MFQPWLQLPTELKLKVLQHALAQADPIAHSAHLDNVRVRHLSPLISTRNKELSQLAIDAYYKSNTFLIAPHILRTTFGPRCRLIRPHAQLAPKIQHLVFRTATCFPRETLSQAVSHYQYDELANILNRQIYPWAFMLTLIEHKEGEVPNDAVRAGWQRDFVSLRTFTLDLRLAGEYAMDEPDVWTRFGARQDPVFSACTCYSQNDLIEVLAGGTTGINAKKVLVTATVKGCRSGTCELRLVGALQAVLSGDRTDLSA</sequence>
<accession>A0A6A5RAB2</accession>
<dbReference type="Proteomes" id="UP000800082">
    <property type="component" value="Unassembled WGS sequence"/>
</dbReference>
<dbReference type="EMBL" id="ML978992">
    <property type="protein sequence ID" value="KAF1924562.1"/>
    <property type="molecule type" value="Genomic_DNA"/>
</dbReference>
<protein>
    <recommendedName>
        <fullName evidence="3">F-box domain-containing protein</fullName>
    </recommendedName>
</protein>
<evidence type="ECO:0000313" key="1">
    <source>
        <dbReference type="EMBL" id="KAF1924562.1"/>
    </source>
</evidence>
<proteinExistence type="predicted"/>
<evidence type="ECO:0008006" key="3">
    <source>
        <dbReference type="Google" id="ProtNLM"/>
    </source>
</evidence>